<dbReference type="GO" id="GO:0030527">
    <property type="term" value="F:structural constituent of chromatin"/>
    <property type="evidence" value="ECO:0007669"/>
    <property type="project" value="InterPro"/>
</dbReference>
<evidence type="ECO:0000256" key="3">
    <source>
        <dbReference type="ARBA" id="ARBA00022490"/>
    </source>
</evidence>
<dbReference type="Pfam" id="PF00816">
    <property type="entry name" value="Histone_HNS"/>
    <property type="match status" value="1"/>
</dbReference>
<dbReference type="PIRSF" id="PIRSF002096">
    <property type="entry name" value="HnS"/>
    <property type="match status" value="1"/>
</dbReference>
<dbReference type="GO" id="GO:0000976">
    <property type="term" value="F:transcription cis-regulatory region binding"/>
    <property type="evidence" value="ECO:0007669"/>
    <property type="project" value="TreeGrafter"/>
</dbReference>
<dbReference type="SMART" id="SM00528">
    <property type="entry name" value="HNS"/>
    <property type="match status" value="1"/>
</dbReference>
<evidence type="ECO:0000313" key="8">
    <source>
        <dbReference type="EMBL" id="MBJ7265437.1"/>
    </source>
</evidence>
<keyword evidence="11" id="KW-1185">Reference proteome</keyword>
<evidence type="ECO:0000256" key="6">
    <source>
        <dbReference type="PIRSR" id="PIRSR002096-1"/>
    </source>
</evidence>
<dbReference type="Proteomes" id="UP000621390">
    <property type="component" value="Unassembled WGS sequence"/>
</dbReference>
<reference evidence="9 11" key="1">
    <citation type="submission" date="2020-09" db="EMBL/GenBank/DDBJ databases">
        <title>Draft Genomes of Bacterial Isolates from North Pond Shallow Sediments.</title>
        <authorList>
            <person name="Kiel Reese B."/>
            <person name="Mullis M."/>
            <person name="Weisend R.E."/>
        </authorList>
    </citation>
    <scope>NUCLEOTIDE SEQUENCE</scope>
    <source>
        <strain evidence="9">KJE-2</strain>
        <strain evidence="8 11">KJE-3</strain>
    </source>
</reference>
<dbReference type="Gene3D" id="1.10.287.1050">
    <property type="entry name" value="H-NS histone-like proteins"/>
    <property type="match status" value="1"/>
</dbReference>
<accession>A0A8I1GBX2</accession>
<dbReference type="SUPFAM" id="SSF81273">
    <property type="entry name" value="H-NS histone-like proteins"/>
    <property type="match status" value="2"/>
</dbReference>
<comment type="subcellular location">
    <subcellularLocation>
        <location evidence="1">Cytoplasm</location>
        <location evidence="1">Nucleoid</location>
    </subcellularLocation>
</comment>
<evidence type="ECO:0000256" key="1">
    <source>
        <dbReference type="ARBA" id="ARBA00004453"/>
    </source>
</evidence>
<dbReference type="EMBL" id="JAEMOP010000009">
    <property type="protein sequence ID" value="MBJ7316889.1"/>
    <property type="molecule type" value="Genomic_DNA"/>
</dbReference>
<dbReference type="EMBL" id="JAEMOS010000002">
    <property type="protein sequence ID" value="MBJ7265437.1"/>
    <property type="molecule type" value="Genomic_DNA"/>
</dbReference>
<dbReference type="InterPro" id="IPR054180">
    <property type="entry name" value="H-NS-like_N"/>
</dbReference>
<evidence type="ECO:0000259" key="7">
    <source>
        <dbReference type="SMART" id="SM00528"/>
    </source>
</evidence>
<evidence type="ECO:0000256" key="2">
    <source>
        <dbReference type="ARBA" id="ARBA00010610"/>
    </source>
</evidence>
<comment type="similarity">
    <text evidence="2 5">Belongs to the histone-like protein H-NS family.</text>
</comment>
<dbReference type="Proteomes" id="UP000655994">
    <property type="component" value="Unassembled WGS sequence"/>
</dbReference>
<organism evidence="9 10">
    <name type="scientific">Idiomarina abyssalis</name>
    <dbReference type="NCBI Taxonomy" id="86102"/>
    <lineage>
        <taxon>Bacteria</taxon>
        <taxon>Pseudomonadati</taxon>
        <taxon>Pseudomonadota</taxon>
        <taxon>Gammaproteobacteria</taxon>
        <taxon>Alteromonadales</taxon>
        <taxon>Idiomarinaceae</taxon>
        <taxon>Idiomarina</taxon>
    </lineage>
</organism>
<protein>
    <recommendedName>
        <fullName evidence="5">DNA-binding protein</fullName>
    </recommendedName>
</protein>
<dbReference type="GO" id="GO:0001217">
    <property type="term" value="F:DNA-binding transcription repressor activity"/>
    <property type="evidence" value="ECO:0007669"/>
    <property type="project" value="TreeGrafter"/>
</dbReference>
<dbReference type="InterPro" id="IPR027444">
    <property type="entry name" value="H-NS_C_dom"/>
</dbReference>
<proteinExistence type="inferred from homology"/>
<dbReference type="PANTHER" id="PTHR38097:SF2">
    <property type="entry name" value="DNA-BINDING PROTEIN STPA"/>
    <property type="match status" value="1"/>
</dbReference>
<dbReference type="Pfam" id="PF22470">
    <property type="entry name" value="Histone_HNS_N"/>
    <property type="match status" value="1"/>
</dbReference>
<sequence>MSEFTSILTNKRRIKAQLKTLNESELVEAREKFLSAVDDVVELFETERQKEQEKQKKVADILAQAEREGITVEDLAGEIVKPKATNRKKLPPKYEFKTESGELKTWTGQGRMPSALKKEVDAGAALVSFLIKS</sequence>
<dbReference type="GO" id="GO:0003681">
    <property type="term" value="F:bent DNA binding"/>
    <property type="evidence" value="ECO:0007669"/>
    <property type="project" value="TreeGrafter"/>
</dbReference>
<dbReference type="InterPro" id="IPR001801">
    <property type="entry name" value="Histone_HNS"/>
</dbReference>
<dbReference type="Gene3D" id="4.10.430.10">
    <property type="entry name" value="Histone-like protein H-NS, C-terminal domain"/>
    <property type="match status" value="1"/>
</dbReference>
<evidence type="ECO:0000313" key="9">
    <source>
        <dbReference type="EMBL" id="MBJ7316889.1"/>
    </source>
</evidence>
<gene>
    <name evidence="8" type="ORF">JHC10_00630</name>
    <name evidence="9" type="ORF">JHC11_12910</name>
</gene>
<evidence type="ECO:0000256" key="4">
    <source>
        <dbReference type="ARBA" id="ARBA00023125"/>
    </source>
</evidence>
<comment type="caution">
    <text evidence="9">The sequence shown here is derived from an EMBL/GenBank/DDBJ whole genome shotgun (WGS) entry which is preliminary data.</text>
</comment>
<dbReference type="InterPro" id="IPR037150">
    <property type="entry name" value="H-NS_C_dom_sf"/>
</dbReference>
<dbReference type="GO" id="GO:0046983">
    <property type="term" value="F:protein dimerization activity"/>
    <property type="evidence" value="ECO:0007669"/>
    <property type="project" value="InterPro"/>
</dbReference>
<dbReference type="InterPro" id="IPR027454">
    <property type="entry name" value="Histone_HNS_N"/>
</dbReference>
<dbReference type="GO" id="GO:0003680">
    <property type="term" value="F:minor groove of adenine-thymine-rich DNA binding"/>
    <property type="evidence" value="ECO:0007669"/>
    <property type="project" value="TreeGrafter"/>
</dbReference>
<feature type="domain" description="DNA-binding protein H-NS-like C-terminal" evidence="7">
    <location>
        <begin position="84"/>
        <end position="131"/>
    </location>
</feature>
<dbReference type="AlphaFoldDB" id="A0A8I1GBX2"/>
<dbReference type="GO" id="GO:0032993">
    <property type="term" value="C:protein-DNA complex"/>
    <property type="evidence" value="ECO:0007669"/>
    <property type="project" value="TreeGrafter"/>
</dbReference>
<dbReference type="PANTHER" id="PTHR38097">
    <property type="match status" value="1"/>
</dbReference>
<dbReference type="GO" id="GO:0009295">
    <property type="term" value="C:nucleoid"/>
    <property type="evidence" value="ECO:0007669"/>
    <property type="project" value="UniProtKB-SubCell"/>
</dbReference>
<dbReference type="GO" id="GO:0005829">
    <property type="term" value="C:cytosol"/>
    <property type="evidence" value="ECO:0007669"/>
    <property type="project" value="TreeGrafter"/>
</dbReference>
<evidence type="ECO:0000256" key="5">
    <source>
        <dbReference type="PIRNR" id="PIRNR002096"/>
    </source>
</evidence>
<evidence type="ECO:0000313" key="11">
    <source>
        <dbReference type="Proteomes" id="UP000655994"/>
    </source>
</evidence>
<dbReference type="RefSeq" id="WP_199493203.1">
    <property type="nucleotide sequence ID" value="NZ_JAEMOP010000009.1"/>
</dbReference>
<name>A0A8I1GBX2_9GAMM</name>
<evidence type="ECO:0000313" key="10">
    <source>
        <dbReference type="Proteomes" id="UP000621390"/>
    </source>
</evidence>
<keyword evidence="4 5" id="KW-0238">DNA-binding</keyword>
<feature type="DNA-binding region" evidence="6">
    <location>
        <begin position="109"/>
        <end position="114"/>
    </location>
</feature>
<keyword evidence="3" id="KW-0963">Cytoplasm</keyword>